<dbReference type="InterPro" id="IPR052111">
    <property type="entry name" value="Spermatogenesis_Ciliary_MAP"/>
</dbReference>
<name>A0A1Y2B2R5_9FUNG</name>
<evidence type="ECO:0000313" key="2">
    <source>
        <dbReference type="EMBL" id="ORY28850.1"/>
    </source>
</evidence>
<dbReference type="PANTHER" id="PTHR12509">
    <property type="entry name" value="SPERMATOGENESIS-ASSOCIATED 4-RELATED"/>
    <property type="match status" value="1"/>
</dbReference>
<dbReference type="Pfam" id="PF06294">
    <property type="entry name" value="CH_2"/>
    <property type="match status" value="1"/>
</dbReference>
<comment type="caution">
    <text evidence="2">The sequence shown here is derived from an EMBL/GenBank/DDBJ whole genome shotgun (WGS) entry which is preliminary data.</text>
</comment>
<evidence type="ECO:0000259" key="1">
    <source>
        <dbReference type="PROSITE" id="PS50021"/>
    </source>
</evidence>
<dbReference type="PANTHER" id="PTHR12509:SF8">
    <property type="entry name" value="SPERMATOGENESIS-ASSOCIATED PROTEIN 4"/>
    <property type="match status" value="1"/>
</dbReference>
<dbReference type="Gene3D" id="1.10.418.10">
    <property type="entry name" value="Calponin-like domain"/>
    <property type="match status" value="1"/>
</dbReference>
<sequence>MNSGVPRTILHWLQSLDLIFPYKYPKRDLADGRLAAEIFNHYYNNQINIDMLYSSPSFKHREDNWKQLQKFFNKHNINVPESVILPVLNCYEEGAIDFLKYIYTLLTNKKIIEVKREDKELNIPHYAIPTASRVKKCVNGDQIDMSKFVKKHNEFTKKLKEASISVNNLKSKSDENKPKNEEIKIKSVKVFQRS</sequence>
<dbReference type="InterPro" id="IPR036872">
    <property type="entry name" value="CH_dom_sf"/>
</dbReference>
<reference evidence="2 3" key="1">
    <citation type="submission" date="2016-08" db="EMBL/GenBank/DDBJ databases">
        <title>A Parts List for Fungal Cellulosomes Revealed by Comparative Genomics.</title>
        <authorList>
            <consortium name="DOE Joint Genome Institute"/>
            <person name="Haitjema C.H."/>
            <person name="Gilmore S.P."/>
            <person name="Henske J.K."/>
            <person name="Solomon K.V."/>
            <person name="De Groot R."/>
            <person name="Kuo A."/>
            <person name="Mondo S.J."/>
            <person name="Salamov A.A."/>
            <person name="Labutti K."/>
            <person name="Zhao Z."/>
            <person name="Chiniquy J."/>
            <person name="Barry K."/>
            <person name="Brewer H.M."/>
            <person name="Purvine S.O."/>
            <person name="Wright A.T."/>
            <person name="Boxma B."/>
            <person name="Van Alen T."/>
            <person name="Hackstein J.H."/>
            <person name="Baker S.E."/>
            <person name="Grigoriev I.V."/>
            <person name="O'Malley M.A."/>
        </authorList>
    </citation>
    <scope>NUCLEOTIDE SEQUENCE [LARGE SCALE GENOMIC DNA]</scope>
    <source>
        <strain evidence="2 3">G1</strain>
    </source>
</reference>
<dbReference type="Proteomes" id="UP000193920">
    <property type="component" value="Unassembled WGS sequence"/>
</dbReference>
<dbReference type="OrthoDB" id="62528at2759"/>
<dbReference type="GO" id="GO:0008017">
    <property type="term" value="F:microtubule binding"/>
    <property type="evidence" value="ECO:0007669"/>
    <property type="project" value="TreeGrafter"/>
</dbReference>
<dbReference type="SUPFAM" id="SSF47576">
    <property type="entry name" value="Calponin-homology domain, CH-domain"/>
    <property type="match status" value="1"/>
</dbReference>
<dbReference type="GO" id="GO:0005930">
    <property type="term" value="C:axoneme"/>
    <property type="evidence" value="ECO:0007669"/>
    <property type="project" value="TreeGrafter"/>
</dbReference>
<dbReference type="EMBL" id="MCOG01000183">
    <property type="protein sequence ID" value="ORY28850.1"/>
    <property type="molecule type" value="Genomic_DNA"/>
</dbReference>
<protein>
    <recommendedName>
        <fullName evidence="1">Calponin-homology (CH) domain-containing protein</fullName>
    </recommendedName>
</protein>
<accession>A0A1Y2B2R5</accession>
<organism evidence="2 3">
    <name type="scientific">Neocallimastix californiae</name>
    <dbReference type="NCBI Taxonomy" id="1754190"/>
    <lineage>
        <taxon>Eukaryota</taxon>
        <taxon>Fungi</taxon>
        <taxon>Fungi incertae sedis</taxon>
        <taxon>Chytridiomycota</taxon>
        <taxon>Chytridiomycota incertae sedis</taxon>
        <taxon>Neocallimastigomycetes</taxon>
        <taxon>Neocallimastigales</taxon>
        <taxon>Neocallimastigaceae</taxon>
        <taxon>Neocallimastix</taxon>
    </lineage>
</organism>
<keyword evidence="3" id="KW-1185">Reference proteome</keyword>
<proteinExistence type="predicted"/>
<dbReference type="AlphaFoldDB" id="A0A1Y2B2R5"/>
<dbReference type="STRING" id="1754190.A0A1Y2B2R5"/>
<gene>
    <name evidence="2" type="ORF">LY90DRAFT_674030</name>
</gene>
<feature type="domain" description="Calponin-homology (CH)" evidence="1">
    <location>
        <begin position="3"/>
        <end position="110"/>
    </location>
</feature>
<dbReference type="GO" id="GO:0051493">
    <property type="term" value="P:regulation of cytoskeleton organization"/>
    <property type="evidence" value="ECO:0007669"/>
    <property type="project" value="TreeGrafter"/>
</dbReference>
<dbReference type="PROSITE" id="PS50021">
    <property type="entry name" value="CH"/>
    <property type="match status" value="1"/>
</dbReference>
<evidence type="ECO:0000313" key="3">
    <source>
        <dbReference type="Proteomes" id="UP000193920"/>
    </source>
</evidence>
<dbReference type="InterPro" id="IPR010441">
    <property type="entry name" value="CH_2"/>
</dbReference>
<dbReference type="InterPro" id="IPR001715">
    <property type="entry name" value="CH_dom"/>
</dbReference>